<proteinExistence type="predicted"/>
<dbReference type="KEGG" id="sap:Sulac_0199"/>
<dbReference type="STRING" id="679936.Sulac_0199"/>
<name>G8TWC8_SULAD</name>
<dbReference type="InterPro" id="IPR011249">
    <property type="entry name" value="Metalloenz_LuxS/M16"/>
</dbReference>
<dbReference type="PANTHER" id="PTHR11851:SF186">
    <property type="entry name" value="INACTIVE METALLOPROTEASE YMFF-RELATED"/>
    <property type="match status" value="1"/>
</dbReference>
<dbReference type="EMBL" id="CP003179">
    <property type="protein sequence ID" value="AEW03771.1"/>
    <property type="molecule type" value="Genomic_DNA"/>
</dbReference>
<dbReference type="PANTHER" id="PTHR11851">
    <property type="entry name" value="METALLOPROTEASE"/>
    <property type="match status" value="1"/>
</dbReference>
<dbReference type="HOGENOM" id="CLU_052943_0_0_9"/>
<dbReference type="InterPro" id="IPR007863">
    <property type="entry name" value="Peptidase_M16_C"/>
</dbReference>
<dbReference type="SUPFAM" id="SSF63411">
    <property type="entry name" value="LuxS/MPP-like metallohydrolase"/>
    <property type="match status" value="2"/>
</dbReference>
<dbReference type="Proteomes" id="UP000005439">
    <property type="component" value="Chromosome"/>
</dbReference>
<accession>G8TWC8</accession>
<feature type="domain" description="Peptidase M16 C-terminal" evidence="1">
    <location>
        <begin position="189"/>
        <end position="357"/>
    </location>
</feature>
<dbReference type="AlphaFoldDB" id="G8TWC8"/>
<dbReference type="PATRIC" id="fig|679936.5.peg.203"/>
<keyword evidence="3" id="KW-1185">Reference proteome</keyword>
<evidence type="ECO:0000313" key="3">
    <source>
        <dbReference type="Proteomes" id="UP000005439"/>
    </source>
</evidence>
<dbReference type="Pfam" id="PF05193">
    <property type="entry name" value="Peptidase_M16_C"/>
    <property type="match status" value="1"/>
</dbReference>
<evidence type="ECO:0000259" key="1">
    <source>
        <dbReference type="Pfam" id="PF05193"/>
    </source>
</evidence>
<dbReference type="NCBIfam" id="NF047422">
    <property type="entry name" value="YfmF_fam"/>
    <property type="match status" value="1"/>
</dbReference>
<organism evidence="2 3">
    <name type="scientific">Sulfobacillus acidophilus (strain ATCC 700253 / DSM 10332 / NAL)</name>
    <dbReference type="NCBI Taxonomy" id="679936"/>
    <lineage>
        <taxon>Bacteria</taxon>
        <taxon>Bacillati</taxon>
        <taxon>Bacillota</taxon>
        <taxon>Clostridia</taxon>
        <taxon>Eubacteriales</taxon>
        <taxon>Clostridiales Family XVII. Incertae Sedis</taxon>
        <taxon>Sulfobacillus</taxon>
    </lineage>
</organism>
<dbReference type="GO" id="GO:0046872">
    <property type="term" value="F:metal ion binding"/>
    <property type="evidence" value="ECO:0007669"/>
    <property type="project" value="InterPro"/>
</dbReference>
<reference evidence="2 3" key="2">
    <citation type="journal article" date="2012" name="Stand. Genomic Sci.">
        <title>Complete genome sequence of the moderately thermophilic mineral-sulfide-oxidizing firmicute Sulfobacillus acidophilus type strain (NAL(T)).</title>
        <authorList>
            <person name="Anderson I."/>
            <person name="Chertkov O."/>
            <person name="Chen A."/>
            <person name="Saunders E."/>
            <person name="Lapidus A."/>
            <person name="Nolan M."/>
            <person name="Lucas S."/>
            <person name="Hammon N."/>
            <person name="Deshpande S."/>
            <person name="Cheng J.F."/>
            <person name="Han C."/>
            <person name="Tapia R."/>
            <person name="Goodwin L.A."/>
            <person name="Pitluck S."/>
            <person name="Liolios K."/>
            <person name="Pagani I."/>
            <person name="Ivanova N."/>
            <person name="Mikhailova N."/>
            <person name="Pati A."/>
            <person name="Palaniappan K."/>
            <person name="Land M."/>
            <person name="Pan C."/>
            <person name="Rohde M."/>
            <person name="Pukall R."/>
            <person name="Goker M."/>
            <person name="Detter J.C."/>
            <person name="Woyke T."/>
            <person name="Bristow J."/>
            <person name="Eisen J.A."/>
            <person name="Markowitz V."/>
            <person name="Hugenholtz P."/>
            <person name="Kyrpides N.C."/>
            <person name="Klenk H.P."/>
            <person name="Mavromatis K."/>
        </authorList>
    </citation>
    <scope>NUCLEOTIDE SEQUENCE [LARGE SCALE GENOMIC DNA]</scope>
    <source>
        <strain evidence="3">ATCC 700253 / DSM 10332 / NAL</strain>
    </source>
</reference>
<gene>
    <name evidence="2" type="ordered locus">Sulac_0199</name>
</gene>
<dbReference type="Gene3D" id="3.30.830.10">
    <property type="entry name" value="Metalloenzyme, LuxS/M16 peptidase-like"/>
    <property type="match status" value="2"/>
</dbReference>
<dbReference type="InterPro" id="IPR050361">
    <property type="entry name" value="MPP/UQCRC_Complex"/>
</dbReference>
<evidence type="ECO:0000313" key="2">
    <source>
        <dbReference type="EMBL" id="AEW03771.1"/>
    </source>
</evidence>
<protein>
    <submittedName>
        <fullName evidence="2">Peptidase M16 domain protein</fullName>
    </submittedName>
</protein>
<reference evidence="3" key="1">
    <citation type="submission" date="2011-12" db="EMBL/GenBank/DDBJ databases">
        <title>The complete genome of chromosome of Sulfobacillus acidophilus DSM 10332.</title>
        <authorList>
            <person name="Lucas S."/>
            <person name="Han J."/>
            <person name="Lapidus A."/>
            <person name="Bruce D."/>
            <person name="Goodwin L."/>
            <person name="Pitluck S."/>
            <person name="Peters L."/>
            <person name="Kyrpides N."/>
            <person name="Mavromatis K."/>
            <person name="Ivanova N."/>
            <person name="Mikhailova N."/>
            <person name="Chertkov O."/>
            <person name="Saunders E."/>
            <person name="Detter J.C."/>
            <person name="Tapia R."/>
            <person name="Han C."/>
            <person name="Land M."/>
            <person name="Hauser L."/>
            <person name="Markowitz V."/>
            <person name="Cheng J.-F."/>
            <person name="Hugenholtz P."/>
            <person name="Woyke T."/>
            <person name="Wu D."/>
            <person name="Pukall R."/>
            <person name="Gehrich-Schroeter G."/>
            <person name="Schneider S."/>
            <person name="Klenk H.-P."/>
            <person name="Eisen J.A."/>
        </authorList>
    </citation>
    <scope>NUCLEOTIDE SEQUENCE [LARGE SCALE GENOMIC DNA]</scope>
    <source>
        <strain evidence="3">ATCC 700253 / DSM 10332 / NAL</strain>
    </source>
</reference>
<sequence>MAWDHANDGFYGEWDGRLGCFVYPTKRFKTVTFYAFWIRNLEPDGRALGALLPHVLKRGTESHPTRLLMEQTLENLYGASFRAEVGKLGDKQLMTFQLSVIHGQYLPGQPDTVQQGLDFLADVLDHPHLVSGRFLESWVNQEKVLVTRQIAALINDKGQYALTRLIEEMAQGRPFGLRKWGTQKDVEAVDAEALTTFYHHMHQMAPLVVLAVGDVDPVKVDQYVRERFGVRQRVPVGTIEPYYPLHQGREVIDREEVRQGKLQLGYATRRTAGHPEYPALMMYSGILGGFSHSKLFLNVREKASLAYYAYSRIDPALALMVVGAGIEFTHYQAARDIIEAQLEAMRQGDFTEEEMAFTVKAFENEILSEEDSPGQLMARRLEHLLIGGGLSGIPLIDALKRVTRDDIVRVAQDITLDTVYFLTAKEAIGHGAQE</sequence>